<accession>A0A953M2J0</accession>
<organism evidence="1 2">
    <name type="scientific">Candidatus Nitrobium versatile</name>
    <dbReference type="NCBI Taxonomy" id="2884831"/>
    <lineage>
        <taxon>Bacteria</taxon>
        <taxon>Pseudomonadati</taxon>
        <taxon>Nitrospirota</taxon>
        <taxon>Nitrospiria</taxon>
        <taxon>Nitrospirales</taxon>
        <taxon>Nitrospiraceae</taxon>
        <taxon>Candidatus Nitrobium</taxon>
    </lineage>
</organism>
<sequence>MLDRAEVEEIASTEGKGHSFVSLYLNVDPLSNRGGDYAIHFKNMVKNTVDSLDKALYKKIKEDIDRINHYVNASKGLFKKGLALLSSSPNNFWKVYHLGVPVRNEMVVNSTPYVKPLLEVLDNYEGYAVLLVEKKEARIFVIHLGEIVEYGEVKSPEVPGRHRQVGWYGLGESRFENHINYHVKFHLKDVVEKLDYFLGREHIGRLILGGSDEAVSAIHSLFHKTVLDKVIDTVKLEMFATPDEVLRTTMQVISDYERKQEEETVEALITQSLKGKGAVIGLPDVISALQEQRVMKLVVLRDYKATGYTCGTCGFLSAEKVEPCPTCDGDEKAKPIEHIVDLAGELAVQQGAVVEVVSDSKRLAEAGGIGAFLRF</sequence>
<name>A0A953M2J0_9BACT</name>
<proteinExistence type="predicted"/>
<dbReference type="Proteomes" id="UP000705867">
    <property type="component" value="Unassembled WGS sequence"/>
</dbReference>
<evidence type="ECO:0000313" key="1">
    <source>
        <dbReference type="EMBL" id="MBZ0157774.1"/>
    </source>
</evidence>
<comment type="caution">
    <text evidence="1">The sequence shown here is derived from an EMBL/GenBank/DDBJ whole genome shotgun (WGS) entry which is preliminary data.</text>
</comment>
<evidence type="ECO:0008006" key="3">
    <source>
        <dbReference type="Google" id="ProtNLM"/>
    </source>
</evidence>
<dbReference type="GO" id="GO:0003747">
    <property type="term" value="F:translation release factor activity"/>
    <property type="evidence" value="ECO:0007669"/>
    <property type="project" value="InterPro"/>
</dbReference>
<evidence type="ECO:0000313" key="2">
    <source>
        <dbReference type="Proteomes" id="UP000705867"/>
    </source>
</evidence>
<dbReference type="InterPro" id="IPR004403">
    <property type="entry name" value="Peptide_chain-rel_eRF1/aRF1"/>
</dbReference>
<dbReference type="InterPro" id="IPR029064">
    <property type="entry name" value="Ribosomal_eL30-like_sf"/>
</dbReference>
<dbReference type="InterPro" id="IPR041202">
    <property type="entry name" value="BaeRF_family10"/>
</dbReference>
<dbReference type="PANTHER" id="PTHR10113">
    <property type="entry name" value="PEPTIDE CHAIN RELEASE FACTOR SUBUNIT 1"/>
    <property type="match status" value="1"/>
</dbReference>
<dbReference type="SUPFAM" id="SSF55315">
    <property type="entry name" value="L30e-like"/>
    <property type="match status" value="1"/>
</dbReference>
<dbReference type="EMBL" id="JAIOIV010000127">
    <property type="protein sequence ID" value="MBZ0157774.1"/>
    <property type="molecule type" value="Genomic_DNA"/>
</dbReference>
<reference evidence="1" key="1">
    <citation type="journal article" date="2021" name="bioRxiv">
        <title>Unraveling nitrogen, sulfur and carbon metabolic pathways and microbial community transcriptional responses to substrate deprivation and toxicity stresses in a bioreactor mimicking anoxic brackish coastal sediment conditions.</title>
        <authorList>
            <person name="Martins P.D."/>
            <person name="Echeveste M.J."/>
            <person name="Arshad A."/>
            <person name="Kurth J."/>
            <person name="Ouboter H."/>
            <person name="Jetten M.S.M."/>
            <person name="Welte C.U."/>
        </authorList>
    </citation>
    <scope>NUCLEOTIDE SEQUENCE</scope>
    <source>
        <strain evidence="1">MAG_39</strain>
    </source>
</reference>
<gene>
    <name evidence="1" type="ORF">K8I29_16380</name>
</gene>
<dbReference type="InterPro" id="IPR042226">
    <property type="entry name" value="eFR1_2_sf"/>
</dbReference>
<dbReference type="SUPFAM" id="SSF53137">
    <property type="entry name" value="Translational machinery components"/>
    <property type="match status" value="1"/>
</dbReference>
<reference evidence="1" key="2">
    <citation type="submission" date="2021-08" db="EMBL/GenBank/DDBJ databases">
        <authorList>
            <person name="Dalcin Martins P."/>
        </authorList>
    </citation>
    <scope>NUCLEOTIDE SEQUENCE</scope>
    <source>
        <strain evidence="1">MAG_39</strain>
    </source>
</reference>
<dbReference type="Gene3D" id="3.30.1330.30">
    <property type="match status" value="1"/>
</dbReference>
<dbReference type="Pfam" id="PF18854">
    <property type="entry name" value="baeRF_family10"/>
    <property type="match status" value="1"/>
</dbReference>
<protein>
    <recommendedName>
        <fullName evidence="3">eRF1 domain-containing protein</fullName>
    </recommendedName>
</protein>
<dbReference type="AlphaFoldDB" id="A0A953M2J0"/>
<dbReference type="Gene3D" id="3.30.420.60">
    <property type="entry name" value="eRF1 domain 2"/>
    <property type="match status" value="1"/>
</dbReference>